<dbReference type="EMBL" id="BOQE01000001">
    <property type="protein sequence ID" value="GIM45616.1"/>
    <property type="molecule type" value="Genomic_DNA"/>
</dbReference>
<dbReference type="InterPro" id="IPR036390">
    <property type="entry name" value="WH_DNA-bd_sf"/>
</dbReference>
<dbReference type="SMART" id="SM00895">
    <property type="entry name" value="FCD"/>
    <property type="match status" value="1"/>
</dbReference>
<dbReference type="CDD" id="cd07377">
    <property type="entry name" value="WHTH_GntR"/>
    <property type="match status" value="1"/>
</dbReference>
<keyword evidence="3" id="KW-0804">Transcription</keyword>
<evidence type="ECO:0000256" key="2">
    <source>
        <dbReference type="ARBA" id="ARBA00023125"/>
    </source>
</evidence>
<protein>
    <submittedName>
        <fullName evidence="5">GntR family transcriptional regulator</fullName>
    </submittedName>
</protein>
<keyword evidence="6" id="KW-1185">Reference proteome</keyword>
<organism evidence="5 6">
    <name type="scientific">Collibacillus ludicampi</name>
    <dbReference type="NCBI Taxonomy" id="2771369"/>
    <lineage>
        <taxon>Bacteria</taxon>
        <taxon>Bacillati</taxon>
        <taxon>Bacillota</taxon>
        <taxon>Bacilli</taxon>
        <taxon>Bacillales</taxon>
        <taxon>Alicyclobacillaceae</taxon>
        <taxon>Collibacillus</taxon>
    </lineage>
</organism>
<evidence type="ECO:0000256" key="3">
    <source>
        <dbReference type="ARBA" id="ARBA00023163"/>
    </source>
</evidence>
<sequence>MDLKLPSPVPLRIQAYNILKEAIISGVLKENEMITERRAQEQFHISRTPFREAIQTLEAEGWMYTIPYKGTYVSPITAKEIEDIFELRLILETSVVRKVQSEIDNQSLNRLEALVTLMETEMAKKNIYQFIILDRDFHRVLYELANNDRLLTISEQISDMMRRIGVKALHSLPRWQDVIKEHRKIIEGLREGRAEEAIIDHLKKTEEEVKKTYEE</sequence>
<keyword evidence="1" id="KW-0805">Transcription regulation</keyword>
<dbReference type="Pfam" id="PF07729">
    <property type="entry name" value="FCD"/>
    <property type="match status" value="1"/>
</dbReference>
<dbReference type="AlphaFoldDB" id="A0AAV4LCY6"/>
<dbReference type="Pfam" id="PF00392">
    <property type="entry name" value="GntR"/>
    <property type="match status" value="1"/>
</dbReference>
<dbReference type="Proteomes" id="UP001057291">
    <property type="component" value="Unassembled WGS sequence"/>
</dbReference>
<comment type="caution">
    <text evidence="5">The sequence shown here is derived from an EMBL/GenBank/DDBJ whole genome shotgun (WGS) entry which is preliminary data.</text>
</comment>
<evidence type="ECO:0000256" key="1">
    <source>
        <dbReference type="ARBA" id="ARBA00023015"/>
    </source>
</evidence>
<dbReference type="GO" id="GO:0003700">
    <property type="term" value="F:DNA-binding transcription factor activity"/>
    <property type="evidence" value="ECO:0007669"/>
    <property type="project" value="InterPro"/>
</dbReference>
<name>A0AAV4LCY6_9BACL</name>
<dbReference type="InterPro" id="IPR000524">
    <property type="entry name" value="Tscrpt_reg_HTH_GntR"/>
</dbReference>
<dbReference type="InterPro" id="IPR011711">
    <property type="entry name" value="GntR_C"/>
</dbReference>
<gene>
    <name evidence="5" type="ORF">DNHGIG_11650</name>
</gene>
<dbReference type="SMART" id="SM00345">
    <property type="entry name" value="HTH_GNTR"/>
    <property type="match status" value="1"/>
</dbReference>
<dbReference type="Gene3D" id="1.20.120.530">
    <property type="entry name" value="GntR ligand-binding domain-like"/>
    <property type="match status" value="1"/>
</dbReference>
<dbReference type="PANTHER" id="PTHR43537:SF5">
    <property type="entry name" value="UXU OPERON TRANSCRIPTIONAL REGULATOR"/>
    <property type="match status" value="1"/>
</dbReference>
<dbReference type="InterPro" id="IPR036388">
    <property type="entry name" value="WH-like_DNA-bd_sf"/>
</dbReference>
<accession>A0AAV4LCY6</accession>
<dbReference type="Gene3D" id="1.10.10.10">
    <property type="entry name" value="Winged helix-like DNA-binding domain superfamily/Winged helix DNA-binding domain"/>
    <property type="match status" value="1"/>
</dbReference>
<dbReference type="PANTHER" id="PTHR43537">
    <property type="entry name" value="TRANSCRIPTIONAL REGULATOR, GNTR FAMILY"/>
    <property type="match status" value="1"/>
</dbReference>
<dbReference type="InterPro" id="IPR008920">
    <property type="entry name" value="TF_FadR/GntR_C"/>
</dbReference>
<dbReference type="RefSeq" id="WP_282198802.1">
    <property type="nucleotide sequence ID" value="NZ_BOQE01000001.1"/>
</dbReference>
<dbReference type="GO" id="GO:0003677">
    <property type="term" value="F:DNA binding"/>
    <property type="evidence" value="ECO:0007669"/>
    <property type="project" value="UniProtKB-KW"/>
</dbReference>
<dbReference type="SUPFAM" id="SSF48008">
    <property type="entry name" value="GntR ligand-binding domain-like"/>
    <property type="match status" value="1"/>
</dbReference>
<evidence type="ECO:0000313" key="6">
    <source>
        <dbReference type="Proteomes" id="UP001057291"/>
    </source>
</evidence>
<keyword evidence="2" id="KW-0238">DNA-binding</keyword>
<dbReference type="SUPFAM" id="SSF46785">
    <property type="entry name" value="Winged helix' DNA-binding domain"/>
    <property type="match status" value="1"/>
</dbReference>
<dbReference type="PRINTS" id="PR00035">
    <property type="entry name" value="HTHGNTR"/>
</dbReference>
<evidence type="ECO:0000259" key="4">
    <source>
        <dbReference type="PROSITE" id="PS50949"/>
    </source>
</evidence>
<feature type="domain" description="HTH gntR-type" evidence="4">
    <location>
        <begin position="9"/>
        <end position="76"/>
    </location>
</feature>
<evidence type="ECO:0000313" key="5">
    <source>
        <dbReference type="EMBL" id="GIM45616.1"/>
    </source>
</evidence>
<proteinExistence type="predicted"/>
<dbReference type="PROSITE" id="PS50949">
    <property type="entry name" value="HTH_GNTR"/>
    <property type="match status" value="1"/>
</dbReference>
<reference evidence="5" key="1">
    <citation type="journal article" date="2023" name="Int. J. Syst. Evol. Microbiol.">
        <title>Collibacillus ludicampi gen. nov., sp. nov., a new soil bacterium of the family Alicyclobacillaceae.</title>
        <authorList>
            <person name="Jojima T."/>
            <person name="Ioku Y."/>
            <person name="Fukuta Y."/>
            <person name="Shirasaka N."/>
            <person name="Matsumura Y."/>
            <person name="Mori M."/>
        </authorList>
    </citation>
    <scope>NUCLEOTIDE SEQUENCE</scope>
    <source>
        <strain evidence="5">TP075</strain>
    </source>
</reference>